<dbReference type="Gene3D" id="2.120.10.30">
    <property type="entry name" value="TolB, C-terminal domain"/>
    <property type="match status" value="1"/>
</dbReference>
<protein>
    <submittedName>
        <fullName evidence="2">Uncharacterized protein yellow-k</fullName>
    </submittedName>
</protein>
<name>A0AB39ZEB5_DROSZ</name>
<reference evidence="2" key="1">
    <citation type="submission" date="2025-08" db="UniProtKB">
        <authorList>
            <consortium name="RefSeq"/>
        </authorList>
    </citation>
    <scope>IDENTIFICATION</scope>
</reference>
<accession>A0AB39ZEB5</accession>
<dbReference type="Proteomes" id="UP001652628">
    <property type="component" value="Chromosome 3"/>
</dbReference>
<dbReference type="GeneID" id="108011380"/>
<dbReference type="AlphaFoldDB" id="A0AB39ZEB5"/>
<keyword evidence="1" id="KW-1185">Reference proteome</keyword>
<proteinExistence type="predicted"/>
<gene>
    <name evidence="2" type="primary">yellow-k</name>
</gene>
<dbReference type="RefSeq" id="XP_016931986.4">
    <property type="nucleotide sequence ID" value="XM_017076497.4"/>
</dbReference>
<dbReference type="GO" id="GO:0005576">
    <property type="term" value="C:extracellular region"/>
    <property type="evidence" value="ECO:0007669"/>
    <property type="project" value="UniProtKB-SubCell"/>
</dbReference>
<organism evidence="1 2">
    <name type="scientific">Drosophila suzukii</name>
    <name type="common">Spotted-wing drosophila fruit fly</name>
    <dbReference type="NCBI Taxonomy" id="28584"/>
    <lineage>
        <taxon>Eukaryota</taxon>
        <taxon>Metazoa</taxon>
        <taxon>Ecdysozoa</taxon>
        <taxon>Arthropoda</taxon>
        <taxon>Hexapoda</taxon>
        <taxon>Insecta</taxon>
        <taxon>Pterygota</taxon>
        <taxon>Neoptera</taxon>
        <taxon>Endopterygota</taxon>
        <taxon>Diptera</taxon>
        <taxon>Brachycera</taxon>
        <taxon>Muscomorpha</taxon>
        <taxon>Ephydroidea</taxon>
        <taxon>Drosophilidae</taxon>
        <taxon>Drosophila</taxon>
        <taxon>Sophophora</taxon>
    </lineage>
</organism>
<dbReference type="InterPro" id="IPR011042">
    <property type="entry name" value="6-blade_b-propeller_TolB-like"/>
</dbReference>
<evidence type="ECO:0000313" key="2">
    <source>
        <dbReference type="RefSeq" id="XP_016931986.4"/>
    </source>
</evidence>
<evidence type="ECO:0000313" key="1">
    <source>
        <dbReference type="Proteomes" id="UP001652628"/>
    </source>
</evidence>
<sequence length="389" mass="43757">MQVADTRLFLRHPIPTADLDNLVNFFEHLQRKQTSSSKFSAISRSKMVIQEGLVCLGFLLTGLALVTEAWLLSQSGLNESSYLVRHLSMHFSRVFLSVKVESNESPTFIEAQWPVSYFPMPTVVFPHADVHAKGDHDDCSLLQQAHWSQVDALSRLWVMDIGFPGSRCSPRLFVFDLLRSNAELLRIDCGRHIGANDTKSLVVQMGPKGPGCEQERHIYFILGKVSEIIAYDILEQTWIVRSLESHKYESMNQSFPIRPVDFAFGIQGELILSDQDGDLYSTVHRLEVDGKKELATNSASNCIKLTHLGSLLGSSRSMIIDNFGTLYYVIPKFGAVVRCAKLTTVTAEGNEIIYLTSKNIQQIFFTSNDALWVLSDRILNSKEMCFPSL</sequence>